<dbReference type="AlphaFoldDB" id="A0A2U1L8V6"/>
<keyword evidence="1" id="KW-0548">Nucleotidyltransferase</keyword>
<dbReference type="OrthoDB" id="696485at2759"/>
<sequence length="146" mass="17714">MWLRTSYFSNKRSLAGLDIIVVTKRVSVESSSHVFFSCTFARKIWRKVLIWWELDDIAIHSYNEWLLWLANVRLPKRSKGLLEGSCYVLWWIIWRHRNSLIFNHPPRNQENFFDDVVHMSYLWLSSRFKPKINWISWLKNPNCITL</sequence>
<proteinExistence type="predicted"/>
<organism evidence="1 2">
    <name type="scientific">Artemisia annua</name>
    <name type="common">Sweet wormwood</name>
    <dbReference type="NCBI Taxonomy" id="35608"/>
    <lineage>
        <taxon>Eukaryota</taxon>
        <taxon>Viridiplantae</taxon>
        <taxon>Streptophyta</taxon>
        <taxon>Embryophyta</taxon>
        <taxon>Tracheophyta</taxon>
        <taxon>Spermatophyta</taxon>
        <taxon>Magnoliopsida</taxon>
        <taxon>eudicotyledons</taxon>
        <taxon>Gunneridae</taxon>
        <taxon>Pentapetalae</taxon>
        <taxon>asterids</taxon>
        <taxon>campanulids</taxon>
        <taxon>Asterales</taxon>
        <taxon>Asteraceae</taxon>
        <taxon>Asteroideae</taxon>
        <taxon>Anthemideae</taxon>
        <taxon>Artemisiinae</taxon>
        <taxon>Artemisia</taxon>
    </lineage>
</organism>
<dbReference type="GO" id="GO:0003964">
    <property type="term" value="F:RNA-directed DNA polymerase activity"/>
    <property type="evidence" value="ECO:0007669"/>
    <property type="project" value="UniProtKB-KW"/>
</dbReference>
<keyword evidence="2" id="KW-1185">Reference proteome</keyword>
<evidence type="ECO:0000313" key="2">
    <source>
        <dbReference type="Proteomes" id="UP000245207"/>
    </source>
</evidence>
<dbReference type="EMBL" id="PKPP01010785">
    <property type="protein sequence ID" value="PWA45391.1"/>
    <property type="molecule type" value="Genomic_DNA"/>
</dbReference>
<gene>
    <name evidence="1" type="ORF">CTI12_AA509800</name>
</gene>
<reference evidence="1 2" key="1">
    <citation type="journal article" date="2018" name="Mol. Plant">
        <title>The genome of Artemisia annua provides insight into the evolution of Asteraceae family and artemisinin biosynthesis.</title>
        <authorList>
            <person name="Shen Q."/>
            <person name="Zhang L."/>
            <person name="Liao Z."/>
            <person name="Wang S."/>
            <person name="Yan T."/>
            <person name="Shi P."/>
            <person name="Liu M."/>
            <person name="Fu X."/>
            <person name="Pan Q."/>
            <person name="Wang Y."/>
            <person name="Lv Z."/>
            <person name="Lu X."/>
            <person name="Zhang F."/>
            <person name="Jiang W."/>
            <person name="Ma Y."/>
            <person name="Chen M."/>
            <person name="Hao X."/>
            <person name="Li L."/>
            <person name="Tang Y."/>
            <person name="Lv G."/>
            <person name="Zhou Y."/>
            <person name="Sun X."/>
            <person name="Brodelius P.E."/>
            <person name="Rose J.K.C."/>
            <person name="Tang K."/>
        </authorList>
    </citation>
    <scope>NUCLEOTIDE SEQUENCE [LARGE SCALE GENOMIC DNA]</scope>
    <source>
        <strain evidence="2">cv. Huhao1</strain>
        <tissue evidence="1">Leaf</tissue>
    </source>
</reference>
<keyword evidence="1" id="KW-0695">RNA-directed DNA polymerase</keyword>
<name>A0A2U1L8V6_ARTAN</name>
<accession>A0A2U1L8V6</accession>
<protein>
    <submittedName>
        <fullName evidence="1">Reverse transcriptase domain, Reverse transcriptase zinc-binding domain protein</fullName>
    </submittedName>
</protein>
<dbReference type="Proteomes" id="UP000245207">
    <property type="component" value="Unassembled WGS sequence"/>
</dbReference>
<comment type="caution">
    <text evidence="1">The sequence shown here is derived from an EMBL/GenBank/DDBJ whole genome shotgun (WGS) entry which is preliminary data.</text>
</comment>
<keyword evidence="1" id="KW-0808">Transferase</keyword>
<evidence type="ECO:0000313" key="1">
    <source>
        <dbReference type="EMBL" id="PWA45391.1"/>
    </source>
</evidence>